<dbReference type="AlphaFoldDB" id="A0A1A9RSI2"/>
<protein>
    <submittedName>
        <fullName evidence="1">Uncharacterized protein</fullName>
    </submittedName>
</protein>
<organism evidence="1 2">
    <name type="scientific">Eikenella corrodens</name>
    <dbReference type="NCBI Taxonomy" id="539"/>
    <lineage>
        <taxon>Bacteria</taxon>
        <taxon>Pseudomonadati</taxon>
        <taxon>Pseudomonadota</taxon>
        <taxon>Betaproteobacteria</taxon>
        <taxon>Neisseriales</taxon>
        <taxon>Neisseriaceae</taxon>
        <taxon>Eikenella</taxon>
    </lineage>
</organism>
<dbReference type="RefSeq" id="WP_064105060.1">
    <property type="nucleotide sequence ID" value="NZ_LXSH01000007.1"/>
</dbReference>
<comment type="caution">
    <text evidence="1">The sequence shown here is derived from an EMBL/GenBank/DDBJ whole genome shotgun (WGS) entry which is preliminary data.</text>
</comment>
<dbReference type="Proteomes" id="UP000078103">
    <property type="component" value="Unassembled WGS sequence"/>
</dbReference>
<reference evidence="2" key="1">
    <citation type="submission" date="2016-05" db="EMBL/GenBank/DDBJ databases">
        <title>Draft genome of Corynebacterium afermentans subsp. afermentans LCDC 88199T.</title>
        <authorList>
            <person name="Bernier A.-M."/>
            <person name="Bernard K."/>
        </authorList>
    </citation>
    <scope>NUCLEOTIDE SEQUENCE [LARGE SCALE GENOMIC DNA]</scope>
    <source>
        <strain evidence="2">NML120819</strain>
    </source>
</reference>
<accession>A0A1A9RSI2</accession>
<dbReference type="EMBL" id="LXSH01000007">
    <property type="protein sequence ID" value="OAM24913.1"/>
    <property type="molecule type" value="Genomic_DNA"/>
</dbReference>
<evidence type="ECO:0000313" key="2">
    <source>
        <dbReference type="Proteomes" id="UP000078103"/>
    </source>
</evidence>
<gene>
    <name evidence="1" type="ORF">A7P89_01365</name>
</gene>
<proteinExistence type="predicted"/>
<sequence>MSDKKPSNSIGADLLPAAEADFNLVVADDRKTVSGSLKYGIEYAGSLHYDFVMHLPTVREDMNIDPLLDGQARMLESYALSIDRLGNIPIEQISADLLADGLAAGDFDALYFAQELLAKKRLRPNSTATD</sequence>
<name>A0A1A9RSI2_EIKCO</name>
<evidence type="ECO:0000313" key="1">
    <source>
        <dbReference type="EMBL" id="OAM24913.1"/>
    </source>
</evidence>